<dbReference type="SUPFAM" id="SSF46785">
    <property type="entry name" value="Winged helix' DNA-binding domain"/>
    <property type="match status" value="1"/>
</dbReference>
<dbReference type="PANTHER" id="PTHR22683">
    <property type="entry name" value="SPORULATION PROTEIN RELATED"/>
    <property type="match status" value="1"/>
</dbReference>
<feature type="region of interest" description="Disordered" evidence="6">
    <location>
        <begin position="207"/>
        <end position="275"/>
    </location>
</feature>
<dbReference type="EMBL" id="FYEK01000007">
    <property type="protein sequence ID" value="SNB59631.1"/>
    <property type="molecule type" value="Genomic_DNA"/>
</dbReference>
<evidence type="ECO:0000256" key="7">
    <source>
        <dbReference type="SAM" id="Phobius"/>
    </source>
</evidence>
<dbReference type="Gene3D" id="3.40.50.300">
    <property type="entry name" value="P-loop containing nucleotide triphosphate hydrolases"/>
    <property type="match status" value="1"/>
</dbReference>
<dbReference type="PROSITE" id="PS50901">
    <property type="entry name" value="FTSK"/>
    <property type="match status" value="1"/>
</dbReference>
<accession>A0A212QJP0</accession>
<feature type="binding site" evidence="5">
    <location>
        <begin position="421"/>
        <end position="428"/>
    </location>
    <ligand>
        <name>ATP</name>
        <dbReference type="ChEBI" id="CHEBI:30616"/>
    </ligand>
</feature>
<dbReference type="OrthoDB" id="9807790at2"/>
<dbReference type="SMART" id="SM00843">
    <property type="entry name" value="Ftsk_gamma"/>
    <property type="match status" value="1"/>
</dbReference>
<keyword evidence="7" id="KW-0472">Membrane</keyword>
<dbReference type="Pfam" id="PF01580">
    <property type="entry name" value="FtsK_SpoIIIE"/>
    <property type="match status" value="1"/>
</dbReference>
<feature type="compositionally biased region" description="Pro residues" evidence="6">
    <location>
        <begin position="207"/>
        <end position="235"/>
    </location>
</feature>
<evidence type="ECO:0000256" key="4">
    <source>
        <dbReference type="ARBA" id="ARBA00023125"/>
    </source>
</evidence>
<dbReference type="PANTHER" id="PTHR22683:SF41">
    <property type="entry name" value="DNA TRANSLOCASE FTSK"/>
    <property type="match status" value="1"/>
</dbReference>
<dbReference type="SMART" id="SM00382">
    <property type="entry name" value="AAA"/>
    <property type="match status" value="1"/>
</dbReference>
<comment type="similarity">
    <text evidence="1">Belongs to the FtsK/SpoIIIE/SftA family.</text>
</comment>
<dbReference type="FunCoup" id="A0A212QJP0">
    <property type="interactions" value="219"/>
</dbReference>
<dbReference type="InterPro" id="IPR050206">
    <property type="entry name" value="FtsK/SpoIIIE/SftA"/>
</dbReference>
<keyword evidence="7" id="KW-0812">Transmembrane</keyword>
<feature type="compositionally biased region" description="Basic residues" evidence="6">
    <location>
        <begin position="1"/>
        <end position="11"/>
    </location>
</feature>
<keyword evidence="3 5" id="KW-0067">ATP-binding</keyword>
<feature type="domain" description="FtsK" evidence="8">
    <location>
        <begin position="404"/>
        <end position="594"/>
    </location>
</feature>
<dbReference type="SUPFAM" id="SSF52540">
    <property type="entry name" value="P-loop containing nucleoside triphosphate hydrolases"/>
    <property type="match status" value="1"/>
</dbReference>
<dbReference type="InterPro" id="IPR041027">
    <property type="entry name" value="FtsK_alpha"/>
</dbReference>
<dbReference type="CDD" id="cd01127">
    <property type="entry name" value="TrwB_TraG_TraD_VirD4"/>
    <property type="match status" value="1"/>
</dbReference>
<evidence type="ECO:0000256" key="3">
    <source>
        <dbReference type="ARBA" id="ARBA00022840"/>
    </source>
</evidence>
<reference evidence="10" key="1">
    <citation type="submission" date="2017-06" db="EMBL/GenBank/DDBJ databases">
        <authorList>
            <person name="Varghese N."/>
            <person name="Submissions S."/>
        </authorList>
    </citation>
    <scope>NUCLEOTIDE SEQUENCE [LARGE SCALE GENOMIC DNA]</scope>
    <source>
        <strain evidence="10">JAD2</strain>
    </source>
</reference>
<dbReference type="InterPro" id="IPR003593">
    <property type="entry name" value="AAA+_ATPase"/>
</dbReference>
<dbReference type="Pfam" id="PF09397">
    <property type="entry name" value="FtsK_gamma"/>
    <property type="match status" value="1"/>
</dbReference>
<dbReference type="InterPro" id="IPR036388">
    <property type="entry name" value="WH-like_DNA-bd_sf"/>
</dbReference>
<name>A0A212QJP0_9CHLR</name>
<evidence type="ECO:0000313" key="10">
    <source>
        <dbReference type="Proteomes" id="UP000197025"/>
    </source>
</evidence>
<dbReference type="GO" id="GO:0005524">
    <property type="term" value="F:ATP binding"/>
    <property type="evidence" value="ECO:0007669"/>
    <property type="project" value="UniProtKB-UniRule"/>
</dbReference>
<dbReference type="Proteomes" id="UP000197025">
    <property type="component" value="Unassembled WGS sequence"/>
</dbReference>
<dbReference type="Gene3D" id="3.30.980.40">
    <property type="match status" value="1"/>
</dbReference>
<dbReference type="InterPro" id="IPR002543">
    <property type="entry name" value="FtsK_dom"/>
</dbReference>
<gene>
    <name evidence="9" type="ORF">SAMN02746019_00024860</name>
</gene>
<sequence length="754" mass="82230">MKRRTRTIHARPARDRPPRAGRNGQSSSPTLPEWVRRLGPPRWYGTPSFGRRERQIVAWLLIGLGLFSGLTLLGLSPGRWSDLWAGLLRRLFGWGSLPVALIWVGMGGWILLRTMGRAPLPNGWRLLALEVASLGLFGLAHGLALLDGGAPWEIIERGEGGGTLGWLVWTAVSAPLGPGVGMIFLIGLTGVSGWLALARSGRPSLPPVEAPAPAAPAPQPAPTPAKPPAPKPSRPAPTDLKIVTASPSRPARVKRDRRLPPLDLLEEEEPAAASPEEIRRKAAIIEETLRQFGLEARVVEATQGPAVTQFGLLPGYIERPGPEGEVRRQKVRVAQIAALANDLALALAAPSLRIEAPVPGRGLIGIEVPNQQIHVVRLRGLLASPEFRKVGSPLAIALGRDVAGRPVVADLAAMPHLLIAGTTGSGKSVCINALITCLVYNNTPEELRLVLIDPKMVELVRWNGLPHLYGKVEFEIERIVGVLRWLTRQMEERYRQFAAVGARNLSDFNARAEAAGEPRLPYIVLFIDELADLMMAAPVDVERTITRLAQMARATGIHLVIATQRPSVDVVTGLIKANFPARIAFAVASSVDSRVILDMPGAETLLGRGDMLFLPPDQGKPVRVQGAYVSDAEVERVVRFWQERYADERPEPAPWEGMVTPLEVGSGRAVSRIEGEEMDEEALLREALEVIKRHRGASTSLLQRKLRIGYPKAARLIDRLEELGIIGPPEASGRLRPLLIPENWEPPPDWFRRG</sequence>
<feature type="transmembrane region" description="Helical" evidence="7">
    <location>
        <begin position="56"/>
        <end position="76"/>
    </location>
</feature>
<feature type="transmembrane region" description="Helical" evidence="7">
    <location>
        <begin position="166"/>
        <end position="197"/>
    </location>
</feature>
<dbReference type="InterPro" id="IPR036390">
    <property type="entry name" value="WH_DNA-bd_sf"/>
</dbReference>
<dbReference type="InParanoid" id="A0A212QJP0"/>
<keyword evidence="4" id="KW-0238">DNA-binding</keyword>
<dbReference type="RefSeq" id="WP_088570264.1">
    <property type="nucleotide sequence ID" value="NZ_FYEK01000007.1"/>
</dbReference>
<organism evidence="9 10">
    <name type="scientific">Thermoflexus hugenholtzii JAD2</name>
    <dbReference type="NCBI Taxonomy" id="877466"/>
    <lineage>
        <taxon>Bacteria</taxon>
        <taxon>Bacillati</taxon>
        <taxon>Chloroflexota</taxon>
        <taxon>Thermoflexia</taxon>
        <taxon>Thermoflexales</taxon>
        <taxon>Thermoflexaceae</taxon>
        <taxon>Thermoflexus</taxon>
    </lineage>
</organism>
<dbReference type="Gene3D" id="1.10.10.10">
    <property type="entry name" value="Winged helix-like DNA-binding domain superfamily/Winged helix DNA-binding domain"/>
    <property type="match status" value="1"/>
</dbReference>
<dbReference type="Pfam" id="PF17854">
    <property type="entry name" value="FtsK_alpha"/>
    <property type="match status" value="1"/>
</dbReference>
<proteinExistence type="inferred from homology"/>
<evidence type="ECO:0000256" key="5">
    <source>
        <dbReference type="PROSITE-ProRule" id="PRU00289"/>
    </source>
</evidence>
<dbReference type="InterPro" id="IPR018541">
    <property type="entry name" value="Ftsk_gamma"/>
</dbReference>
<dbReference type="AlphaFoldDB" id="A0A212QJP0"/>
<dbReference type="InterPro" id="IPR027417">
    <property type="entry name" value="P-loop_NTPase"/>
</dbReference>
<evidence type="ECO:0000256" key="2">
    <source>
        <dbReference type="ARBA" id="ARBA00022741"/>
    </source>
</evidence>
<dbReference type="GO" id="GO:0003677">
    <property type="term" value="F:DNA binding"/>
    <property type="evidence" value="ECO:0007669"/>
    <property type="project" value="UniProtKB-KW"/>
</dbReference>
<evidence type="ECO:0000256" key="1">
    <source>
        <dbReference type="ARBA" id="ARBA00006474"/>
    </source>
</evidence>
<protein>
    <submittedName>
        <fullName evidence="9">DNA segregation ATPase FtsK/SpoIIIE, S-DNA-T family</fullName>
    </submittedName>
</protein>
<keyword evidence="10" id="KW-1185">Reference proteome</keyword>
<evidence type="ECO:0000256" key="6">
    <source>
        <dbReference type="SAM" id="MobiDB-lite"/>
    </source>
</evidence>
<evidence type="ECO:0000313" key="9">
    <source>
        <dbReference type="EMBL" id="SNB59631.1"/>
    </source>
</evidence>
<keyword evidence="7" id="KW-1133">Transmembrane helix</keyword>
<feature type="region of interest" description="Disordered" evidence="6">
    <location>
        <begin position="1"/>
        <end position="34"/>
    </location>
</feature>
<keyword evidence="2 5" id="KW-0547">Nucleotide-binding</keyword>
<evidence type="ECO:0000259" key="8">
    <source>
        <dbReference type="PROSITE" id="PS50901"/>
    </source>
</evidence>
<feature type="transmembrane region" description="Helical" evidence="7">
    <location>
        <begin position="91"/>
        <end position="112"/>
    </location>
</feature>